<dbReference type="EMBL" id="BSXT01004110">
    <property type="protein sequence ID" value="GMF56765.1"/>
    <property type="molecule type" value="Genomic_DNA"/>
</dbReference>
<proteinExistence type="predicted"/>
<name>A0A9W6YAB9_9STRA</name>
<evidence type="ECO:0000313" key="2">
    <source>
        <dbReference type="Proteomes" id="UP001165121"/>
    </source>
</evidence>
<keyword evidence="2" id="KW-1185">Reference proteome</keyword>
<evidence type="ECO:0000313" key="1">
    <source>
        <dbReference type="EMBL" id="GMF56765.1"/>
    </source>
</evidence>
<sequence>MVSCWLLRGYDGNDAAVGVLVDGVTSNIETADIQTQEARHYNADQGTIGAATIQATERPRDGGVGGQVVVAGRATRVSGVRGRGARGGRGDHSLGLQFATGDILGE</sequence>
<dbReference type="Proteomes" id="UP001165121">
    <property type="component" value="Unassembled WGS sequence"/>
</dbReference>
<reference evidence="1" key="1">
    <citation type="submission" date="2023-04" db="EMBL/GenBank/DDBJ databases">
        <title>Phytophthora fragariaefolia NBRC 109709.</title>
        <authorList>
            <person name="Ichikawa N."/>
            <person name="Sato H."/>
            <person name="Tonouchi N."/>
        </authorList>
    </citation>
    <scope>NUCLEOTIDE SEQUENCE</scope>
    <source>
        <strain evidence="1">NBRC 109709</strain>
    </source>
</reference>
<dbReference type="AlphaFoldDB" id="A0A9W6YAB9"/>
<comment type="caution">
    <text evidence="1">The sequence shown here is derived from an EMBL/GenBank/DDBJ whole genome shotgun (WGS) entry which is preliminary data.</text>
</comment>
<protein>
    <submittedName>
        <fullName evidence="1">Unnamed protein product</fullName>
    </submittedName>
</protein>
<accession>A0A9W6YAB9</accession>
<organism evidence="1 2">
    <name type="scientific">Phytophthora fragariaefolia</name>
    <dbReference type="NCBI Taxonomy" id="1490495"/>
    <lineage>
        <taxon>Eukaryota</taxon>
        <taxon>Sar</taxon>
        <taxon>Stramenopiles</taxon>
        <taxon>Oomycota</taxon>
        <taxon>Peronosporomycetes</taxon>
        <taxon>Peronosporales</taxon>
        <taxon>Peronosporaceae</taxon>
        <taxon>Phytophthora</taxon>
    </lineage>
</organism>
<gene>
    <name evidence="1" type="ORF">Pfra01_002412700</name>
</gene>